<proteinExistence type="predicted"/>
<dbReference type="InterPro" id="IPR036871">
    <property type="entry name" value="PX_dom_sf"/>
</dbReference>
<reference evidence="4" key="1">
    <citation type="journal article" date="2016" name="Nature">
        <title>The genome of the seagrass Zostera marina reveals angiosperm adaptation to the sea.</title>
        <authorList>
            <person name="Olsen J.L."/>
            <person name="Rouze P."/>
            <person name="Verhelst B."/>
            <person name="Lin Y.-C."/>
            <person name="Bayer T."/>
            <person name="Collen J."/>
            <person name="Dattolo E."/>
            <person name="De Paoli E."/>
            <person name="Dittami S."/>
            <person name="Maumus F."/>
            <person name="Michel G."/>
            <person name="Kersting A."/>
            <person name="Lauritano C."/>
            <person name="Lohaus R."/>
            <person name="Toepel M."/>
            <person name="Tonon T."/>
            <person name="Vanneste K."/>
            <person name="Amirebrahimi M."/>
            <person name="Brakel J."/>
            <person name="Bostroem C."/>
            <person name="Chovatia M."/>
            <person name="Grimwood J."/>
            <person name="Jenkins J.W."/>
            <person name="Jueterbock A."/>
            <person name="Mraz A."/>
            <person name="Stam W.T."/>
            <person name="Tice H."/>
            <person name="Bornberg-Bauer E."/>
            <person name="Green P.J."/>
            <person name="Pearson G.A."/>
            <person name="Procaccini G."/>
            <person name="Duarte C.M."/>
            <person name="Schmutz J."/>
            <person name="Reusch T.B.H."/>
            <person name="Van de Peer Y."/>
        </authorList>
    </citation>
    <scope>NUCLEOTIDE SEQUENCE [LARGE SCALE GENOMIC DNA]</scope>
    <source>
        <strain evidence="4">cv. Finnish</strain>
    </source>
</reference>
<evidence type="ECO:0000259" key="2">
    <source>
        <dbReference type="PROSITE" id="PS50195"/>
    </source>
</evidence>
<gene>
    <name evidence="3" type="ORF">ZOSMA_141G00190</name>
</gene>
<comment type="caution">
    <text evidence="3">The sequence shown here is derived from an EMBL/GenBank/DDBJ whole genome shotgun (WGS) entry which is preliminary data.</text>
</comment>
<evidence type="ECO:0000313" key="4">
    <source>
        <dbReference type="Proteomes" id="UP000036987"/>
    </source>
</evidence>
<dbReference type="Gene3D" id="1.20.1270.60">
    <property type="entry name" value="Arfaptin homology (AH) domain/BAR domain"/>
    <property type="match status" value="1"/>
</dbReference>
<dbReference type="Pfam" id="PF00787">
    <property type="entry name" value="PX"/>
    <property type="match status" value="1"/>
</dbReference>
<dbReference type="InterPro" id="IPR001683">
    <property type="entry name" value="PX_dom"/>
</dbReference>
<dbReference type="PANTHER" id="PTHR46757:SF2">
    <property type="entry name" value="OS05G0346100 PROTEIN"/>
    <property type="match status" value="1"/>
</dbReference>
<dbReference type="PROSITE" id="PS50195">
    <property type="entry name" value="PX"/>
    <property type="match status" value="1"/>
</dbReference>
<feature type="compositionally biased region" description="Polar residues" evidence="1">
    <location>
        <begin position="27"/>
        <end position="52"/>
    </location>
</feature>
<dbReference type="STRING" id="29655.A0A0K9PZT3"/>
<dbReference type="InterPro" id="IPR027267">
    <property type="entry name" value="AH/BAR_dom_sf"/>
</dbReference>
<dbReference type="SMART" id="SM00312">
    <property type="entry name" value="PX"/>
    <property type="match status" value="1"/>
</dbReference>
<dbReference type="AlphaFoldDB" id="A0A0K9PZT3"/>
<dbReference type="GO" id="GO:0005768">
    <property type="term" value="C:endosome"/>
    <property type="evidence" value="ECO:0007669"/>
    <property type="project" value="UniProtKB-ARBA"/>
</dbReference>
<feature type="region of interest" description="Disordered" evidence="1">
    <location>
        <begin position="27"/>
        <end position="79"/>
    </location>
</feature>
<feature type="domain" description="PX" evidence="2">
    <location>
        <begin position="151"/>
        <end position="268"/>
    </location>
</feature>
<sequence>MRNKSIAEIQINGRKKYNNLGEIKKVVTSQKEARTSTTNSQLPMSSPETTASDDPLSFRSPNGEVEDSPLSDSTSFHPLQTLTPTAINDALQTPFGIGTTNGVVDLDDPLLAAQTSIPKLSLPYSFIDPPSYEDVVFSPTQIDCNDRHSSSSLFHQIVVSDPQKEDGMSYFTYLIKSKVATDGNEIMVRRRFRDVVLLADRLSEAYRGYFVPSRPDKSVVDSQVMQTHDFVEQRRVAIEKYLKRLAEHPVIGKSDEFKLFMETRSSFSLAVSNELEGVGRLPVLEQHLFGEDSGMGSSEESGQSARGGRDLMKLFRELKQSVVNDWGRVKPAVVEDDNELLVWKEKVQEFEQPLSNASQQAESLVKTQQDVAETMGDLGMMFMKLSRFETENTMHDTQKIRAAYVKGLGTSAVKASRFYRELNGQSMKHLDTLHEYLGLILSIHTALSDRSSALLTVQTLISDLSSLHAKAGKLESGSSGIFSPDKARVRKIEEMKETIRMTEDAKNVAYSDYERIKENNRHEFKRFDKERRRDFSGMLKAFVINQVGYAEKIASVWEKAVEDTSVYSKNE</sequence>
<dbReference type="GO" id="GO:0016192">
    <property type="term" value="P:vesicle-mediated transport"/>
    <property type="evidence" value="ECO:0000318"/>
    <property type="project" value="GO_Central"/>
</dbReference>
<dbReference type="Pfam" id="PF09325">
    <property type="entry name" value="Vps5"/>
    <property type="match status" value="1"/>
</dbReference>
<dbReference type="InterPro" id="IPR044279">
    <property type="entry name" value="SNX2A/B"/>
</dbReference>
<evidence type="ECO:0000313" key="3">
    <source>
        <dbReference type="EMBL" id="KMZ73747.1"/>
    </source>
</evidence>
<dbReference type="InterPro" id="IPR015404">
    <property type="entry name" value="Vps5_C"/>
</dbReference>
<dbReference type="PANTHER" id="PTHR46757">
    <property type="entry name" value="SORTING NEXIN-RELATED"/>
    <property type="match status" value="1"/>
</dbReference>
<dbReference type="GO" id="GO:0035091">
    <property type="term" value="F:phosphatidylinositol binding"/>
    <property type="evidence" value="ECO:0007669"/>
    <property type="project" value="InterPro"/>
</dbReference>
<dbReference type="EMBL" id="LFYR01000537">
    <property type="protein sequence ID" value="KMZ73747.1"/>
    <property type="molecule type" value="Genomic_DNA"/>
</dbReference>
<dbReference type="OMA" id="MENATYH"/>
<organism evidence="3 4">
    <name type="scientific">Zostera marina</name>
    <name type="common">Eelgrass</name>
    <dbReference type="NCBI Taxonomy" id="29655"/>
    <lineage>
        <taxon>Eukaryota</taxon>
        <taxon>Viridiplantae</taxon>
        <taxon>Streptophyta</taxon>
        <taxon>Embryophyta</taxon>
        <taxon>Tracheophyta</taxon>
        <taxon>Spermatophyta</taxon>
        <taxon>Magnoliopsida</taxon>
        <taxon>Liliopsida</taxon>
        <taxon>Zosteraceae</taxon>
        <taxon>Zostera</taxon>
    </lineage>
</organism>
<dbReference type="OrthoDB" id="271164at2759"/>
<dbReference type="CDD" id="cd07596">
    <property type="entry name" value="BAR_SNX"/>
    <property type="match status" value="1"/>
</dbReference>
<dbReference type="GO" id="GO:0005543">
    <property type="term" value="F:phospholipid binding"/>
    <property type="evidence" value="ECO:0000318"/>
    <property type="project" value="GO_Central"/>
</dbReference>
<dbReference type="Proteomes" id="UP000036987">
    <property type="component" value="Unassembled WGS sequence"/>
</dbReference>
<dbReference type="SUPFAM" id="SSF64268">
    <property type="entry name" value="PX domain"/>
    <property type="match status" value="1"/>
</dbReference>
<dbReference type="Gene3D" id="3.30.1520.10">
    <property type="entry name" value="Phox-like domain"/>
    <property type="match status" value="1"/>
</dbReference>
<accession>A0A0K9PZT3</accession>
<feature type="compositionally biased region" description="Polar residues" evidence="1">
    <location>
        <begin position="70"/>
        <end position="79"/>
    </location>
</feature>
<dbReference type="GO" id="GO:0016020">
    <property type="term" value="C:membrane"/>
    <property type="evidence" value="ECO:0000318"/>
    <property type="project" value="GO_Central"/>
</dbReference>
<protein>
    <submittedName>
        <fullName evidence="3">Putative Sorting nexin-4</fullName>
    </submittedName>
</protein>
<keyword evidence="4" id="KW-1185">Reference proteome</keyword>
<name>A0A0K9PZT3_ZOSMR</name>
<evidence type="ECO:0000256" key="1">
    <source>
        <dbReference type="SAM" id="MobiDB-lite"/>
    </source>
</evidence>